<evidence type="ECO:0008006" key="3">
    <source>
        <dbReference type="Google" id="ProtNLM"/>
    </source>
</evidence>
<protein>
    <recommendedName>
        <fullName evidence="3">DUF2199 domain-containing protein</fullName>
    </recommendedName>
</protein>
<evidence type="ECO:0000313" key="1">
    <source>
        <dbReference type="EMBL" id="PRZ02727.1"/>
    </source>
</evidence>
<dbReference type="Proteomes" id="UP000239895">
    <property type="component" value="Unassembled WGS sequence"/>
</dbReference>
<proteinExistence type="predicted"/>
<comment type="caution">
    <text evidence="1">The sequence shown here is derived from an EMBL/GenBank/DDBJ whole genome shotgun (WGS) entry which is preliminary data.</text>
</comment>
<organism evidence="1 2">
    <name type="scientific">Isoptericola halotolerans</name>
    <dbReference type="NCBI Taxonomy" id="300560"/>
    <lineage>
        <taxon>Bacteria</taxon>
        <taxon>Bacillati</taxon>
        <taxon>Actinomycetota</taxon>
        <taxon>Actinomycetes</taxon>
        <taxon>Micrococcales</taxon>
        <taxon>Promicromonosporaceae</taxon>
        <taxon>Isoptericola</taxon>
    </lineage>
</organism>
<accession>A0ABX5EDD5</accession>
<sequence>MTSTAWTCALCGTTHEGLAMVFGPRAPDPWMLASDDERVRSELNADMCVLVDDAGSTNYFMRGHIVIPIIDSDDGPFCWSVWVSLSEASMRTQTDHWSDPDRAQLEPMFAWLCNNLPYEPSTAPMAARLHTNEPGTVPWVELDPAIDHPLVHEQLHGITLHRVAEINRAVQGDQAG</sequence>
<dbReference type="Pfam" id="PF09965">
    <property type="entry name" value="DUF2199"/>
    <property type="match status" value="1"/>
</dbReference>
<gene>
    <name evidence="1" type="ORF">BCL65_1189</name>
</gene>
<dbReference type="RefSeq" id="WP_165800085.1">
    <property type="nucleotide sequence ID" value="NZ_PVTX01000018.1"/>
</dbReference>
<name>A0ABX5EDD5_9MICO</name>
<evidence type="ECO:0000313" key="2">
    <source>
        <dbReference type="Proteomes" id="UP000239895"/>
    </source>
</evidence>
<keyword evidence="2" id="KW-1185">Reference proteome</keyword>
<dbReference type="EMBL" id="PVTX01000018">
    <property type="protein sequence ID" value="PRZ02727.1"/>
    <property type="molecule type" value="Genomic_DNA"/>
</dbReference>
<reference evidence="1 2" key="1">
    <citation type="submission" date="2018-03" db="EMBL/GenBank/DDBJ databases">
        <title>Comparative analysis of microorganisms from saline springs in Andes Mountain Range, Colombia.</title>
        <authorList>
            <person name="Rubin E."/>
        </authorList>
    </citation>
    <scope>NUCLEOTIDE SEQUENCE [LARGE SCALE GENOMIC DNA]</scope>
    <source>
        <strain evidence="1 2">CG 23</strain>
    </source>
</reference>
<dbReference type="InterPro" id="IPR018697">
    <property type="entry name" value="DUF2199"/>
</dbReference>